<dbReference type="InterPro" id="IPR013491">
    <property type="entry name" value="Tape_meas_N"/>
</dbReference>
<evidence type="ECO:0000313" key="4">
    <source>
        <dbReference type="Proteomes" id="UP001218208"/>
    </source>
</evidence>
<dbReference type="Pfam" id="PF20155">
    <property type="entry name" value="TMP_3"/>
    <property type="match status" value="1"/>
</dbReference>
<dbReference type="Proteomes" id="UP001218208">
    <property type="component" value="Unassembled WGS sequence"/>
</dbReference>
<dbReference type="NCBIfam" id="TIGR02675">
    <property type="entry name" value="tape_meas_nterm"/>
    <property type="match status" value="1"/>
</dbReference>
<proteinExistence type="predicted"/>
<gene>
    <name evidence="3" type="ORF">QEG23_000741</name>
</gene>
<protein>
    <submittedName>
        <fullName evidence="3">Tape measure protein</fullName>
    </submittedName>
</protein>
<sequence length="1657" mass="173824">MNPTVTLRLDADNSRLVPAVRASDAELKRLGATAGTTGDQARRGAAGISSIGTAADSTARRVSAVSSALASARATVATYIGAQTAGALISVADNYANISARLKLATDGHKAYATASAQVFNISQRTATALDSTATLYARLSQSTAEYGITQQRQLALTESINKTFAISGASNVATANTIVQLSQALAGGVLRAEEFNSVVENSPRLAKALADGMGLSMGELRKHVNDGKVTVDQMVAALENQSTVIAAEFEQIPLTVGRAMELLRNSVTQFVGESSQELGASGGIAQGVAFLANNMQHLDQIAGVLAVALGSRLVVSLARATAEKITAAAASRALAREELAAARIAEQQAAGRLSAARAGMSVAGGVAAAEQALAAAQLRTAAAAQAASVALTAKAAAMRGLNVAMGAFGGPAGLAITALSLFVAWAMNSNQKAQELSKTVTAGFQPAMRVLQEFNQQTANTSFAELSSTVETIEAARKEIKNLGDEYERLAATRRSFEARDRALPFGFDKELGRASEAIESARLRLDNLSKGYDKAISVSANMVLSAAGVTNATNAQRNSLEQLLRRQADQGQTLEQTRPLLQRWADEQLNVEQRNRLNVASFDALGASAKSAGAAIKAALQSVNEGLDKQIQSVQLDLIEKTQGKAARLRAQFITESAQKGLDPTSADYQLARAKNEQLIQLTLTLDKQNAATRDLTRTQTEAKRSGEQAARLAEQQADSQAKYTRQAALAAAELSGPMAAAQEQHKQRIAELDRELAKHLITQEAYASLVKSSAAELAKNAAEVTKQQQAPTALLDTLSGEVQLLGIVGIERERRARQLRNEQDMLQAINEANKAGAGINAEATAGLMAQARAWANASIRIEQQTADLEEWANVGTRGVADVADMLADMFSGGLDKSESFFSRLKDIFKRGWRDIVRTMLEQNLVRPFQDALTNAMNGALAGVSRGQADGNWLSKIAGMFGGGTQGGAGSGWMSSLANMIGGGRNLTGTNAMLAGGGWRAGVAAPGKMMGFGNNVGGFIGTGAAGGGAASASMAVPIIGWVVAAMMKNAELFDQGWDIANGESWAGKIATLGAVGHVDKMARKLGLNAKAASILSGSSIHAALFGRKKPQIQAQGLTGSYGFDGFAGQSYADIKAKGGLFRSDKKWTEYGQVDTTITDAFSQATGRARAGVISLAEQLGVDINSELSSVRVDLGKVQLDADPDKAQAQLEQLITGAAKNLTGRGVSILGFGDFLNKGFEAGDVMNSLAASIELMTGNAQELGRALNAQEIDLVKRTTTMFQQMAKAAGTTMEEQVKAITTAASSYGSVVGNAQQEIATDGFSGFAKSLLAVRQEEQERIRTLQQQAKALGGLAAREQDLATVRQAAQLKADALARSLESELVGLALNRVNDEIERLGGSIDGTSSKLQDFINSLKLSSTLSPDTDTQKRSTASDLMQSAASAGNLESFTQYAQQFLEVSRKLNASGQGYQVDYAQVLELAKRFGGDGTAASLQQLYAQKAALEQQQEAAARLERAQRIAQGVADLAGARGGDPLEILRNVTGISAEALAKDLGLTTDELAKYLQNQQTDITDLAEILFDLPKRIAQEMVTVLTDSRVPVPASAAPGGGGTPAAPAAPVAPGRGYTDPSYEVLLQVRDGIQSLARQGEHNALMAL</sequence>
<dbReference type="EMBL" id="ABLOJW010000003">
    <property type="protein sequence ID" value="EKT4091261.1"/>
    <property type="molecule type" value="Genomic_DNA"/>
</dbReference>
<feature type="coiled-coil region" evidence="1">
    <location>
        <begin position="1328"/>
        <end position="1355"/>
    </location>
</feature>
<reference evidence="3" key="1">
    <citation type="submission" date="2022-07" db="EMBL/GenBank/DDBJ databases">
        <authorList>
            <consortium name="DAFM: The Division of Animal and Food Microbiology"/>
        </authorList>
    </citation>
    <scope>NUCLEOTIDE SEQUENCE</scope>
    <source>
        <strain evidence="3">19MO01SH01-2</strain>
    </source>
</reference>
<feature type="domain" description="Tape measure protein N-terminal" evidence="2">
    <location>
        <begin position="87"/>
        <end position="275"/>
    </location>
</feature>
<evidence type="ECO:0000313" key="3">
    <source>
        <dbReference type="EMBL" id="EKT4091261.1"/>
    </source>
</evidence>
<keyword evidence="1" id="KW-0175">Coiled coil</keyword>
<feature type="coiled-coil region" evidence="1">
    <location>
        <begin position="467"/>
        <end position="501"/>
    </location>
</feature>
<name>A0AAI9BZB2_STEMA</name>
<evidence type="ECO:0000259" key="2">
    <source>
        <dbReference type="Pfam" id="PF20155"/>
    </source>
</evidence>
<organism evidence="3 4">
    <name type="scientific">Stenotrophomonas maltophilia</name>
    <name type="common">Pseudomonas maltophilia</name>
    <name type="synonym">Xanthomonas maltophilia</name>
    <dbReference type="NCBI Taxonomy" id="40324"/>
    <lineage>
        <taxon>Bacteria</taxon>
        <taxon>Pseudomonadati</taxon>
        <taxon>Pseudomonadota</taxon>
        <taxon>Gammaproteobacteria</taxon>
        <taxon>Lysobacterales</taxon>
        <taxon>Lysobacteraceae</taxon>
        <taxon>Stenotrophomonas</taxon>
        <taxon>Stenotrophomonas maltophilia group</taxon>
    </lineage>
</organism>
<evidence type="ECO:0000256" key="1">
    <source>
        <dbReference type="SAM" id="Coils"/>
    </source>
</evidence>
<comment type="caution">
    <text evidence="3">The sequence shown here is derived from an EMBL/GenBank/DDBJ whole genome shotgun (WGS) entry which is preliminary data.</text>
</comment>
<accession>A0AAI9BZB2</accession>